<feature type="domain" description="TOG" evidence="7">
    <location>
        <begin position="1199"/>
        <end position="1446"/>
    </location>
</feature>
<dbReference type="Pfam" id="PF12348">
    <property type="entry name" value="CLASP_N"/>
    <property type="match status" value="1"/>
</dbReference>
<dbReference type="Pfam" id="PF21040">
    <property type="entry name" value="CEP104-like_TOG"/>
    <property type="match status" value="1"/>
</dbReference>
<feature type="compositionally biased region" description="Polar residues" evidence="6">
    <location>
        <begin position="691"/>
        <end position="705"/>
    </location>
</feature>
<dbReference type="GO" id="GO:1902903">
    <property type="term" value="P:regulation of supramolecular fiber organization"/>
    <property type="evidence" value="ECO:0007669"/>
    <property type="project" value="UniProtKB-ARBA"/>
</dbReference>
<evidence type="ECO:0000313" key="10">
    <source>
        <dbReference type="Proteomes" id="UP000663866"/>
    </source>
</evidence>
<evidence type="ECO:0000256" key="6">
    <source>
        <dbReference type="SAM" id="MobiDB-lite"/>
    </source>
</evidence>
<evidence type="ECO:0000313" key="9">
    <source>
        <dbReference type="EMBL" id="CAF3832801.1"/>
    </source>
</evidence>
<feature type="compositionally biased region" description="Polar residues" evidence="6">
    <location>
        <begin position="657"/>
        <end position="673"/>
    </location>
</feature>
<dbReference type="GO" id="GO:0005876">
    <property type="term" value="C:spindle microtubule"/>
    <property type="evidence" value="ECO:0007669"/>
    <property type="project" value="TreeGrafter"/>
</dbReference>
<protein>
    <recommendedName>
        <fullName evidence="7">TOG domain-containing protein</fullName>
    </recommendedName>
</protein>
<reference evidence="8" key="1">
    <citation type="submission" date="2021-02" db="EMBL/GenBank/DDBJ databases">
        <authorList>
            <person name="Nowell W R."/>
        </authorList>
    </citation>
    <scope>NUCLEOTIDE SEQUENCE</scope>
</reference>
<dbReference type="InterPro" id="IPR016024">
    <property type="entry name" value="ARM-type_fold"/>
</dbReference>
<feature type="repeat" description="HEAT" evidence="5">
    <location>
        <begin position="172"/>
        <end position="209"/>
    </location>
</feature>
<dbReference type="PANTHER" id="PTHR21567">
    <property type="entry name" value="CLASP"/>
    <property type="match status" value="1"/>
</dbReference>
<dbReference type="Proteomes" id="UP000663842">
    <property type="component" value="Unassembled WGS sequence"/>
</dbReference>
<dbReference type="InterPro" id="IPR011989">
    <property type="entry name" value="ARM-like"/>
</dbReference>
<dbReference type="GO" id="GO:0000776">
    <property type="term" value="C:kinetochore"/>
    <property type="evidence" value="ECO:0007669"/>
    <property type="project" value="TreeGrafter"/>
</dbReference>
<feature type="compositionally biased region" description="Gly residues" evidence="6">
    <location>
        <begin position="832"/>
        <end position="842"/>
    </location>
</feature>
<keyword evidence="4" id="KW-0206">Cytoskeleton</keyword>
<dbReference type="EMBL" id="CAJOBF010000539">
    <property type="protein sequence ID" value="CAF3832801.1"/>
    <property type="molecule type" value="Genomic_DNA"/>
</dbReference>
<dbReference type="PROSITE" id="PS50077">
    <property type="entry name" value="HEAT_REPEAT"/>
    <property type="match status" value="1"/>
</dbReference>
<keyword evidence="2" id="KW-0963">Cytoplasm</keyword>
<evidence type="ECO:0000256" key="2">
    <source>
        <dbReference type="ARBA" id="ARBA00022490"/>
    </source>
</evidence>
<name>A0A818ZKE4_9BILA</name>
<feature type="domain" description="TOG" evidence="7">
    <location>
        <begin position="853"/>
        <end position="1098"/>
    </location>
</feature>
<feature type="domain" description="TOG" evidence="7">
    <location>
        <begin position="1"/>
        <end position="236"/>
    </location>
</feature>
<feature type="compositionally biased region" description="Polar residues" evidence="6">
    <location>
        <begin position="781"/>
        <end position="807"/>
    </location>
</feature>
<dbReference type="Pfam" id="PF21041">
    <property type="entry name" value="XMAP215_CLASP_TOG"/>
    <property type="match status" value="1"/>
</dbReference>
<gene>
    <name evidence="8" type="ORF">OVN521_LOCUS1971</name>
    <name evidence="9" type="ORF">UXM345_LOCUS6711</name>
</gene>
<comment type="caution">
    <text evidence="8">The sequence shown here is derived from an EMBL/GenBank/DDBJ whole genome shotgun (WGS) entry which is preliminary data.</text>
</comment>
<feature type="region of interest" description="Disordered" evidence="6">
    <location>
        <begin position="335"/>
        <end position="405"/>
    </location>
</feature>
<evidence type="ECO:0000256" key="5">
    <source>
        <dbReference type="PROSITE-ProRule" id="PRU00103"/>
    </source>
</evidence>
<dbReference type="GO" id="GO:0005815">
    <property type="term" value="C:microtubule organizing center"/>
    <property type="evidence" value="ECO:0007669"/>
    <property type="project" value="TreeGrafter"/>
</dbReference>
<proteinExistence type="predicted"/>
<feature type="compositionally biased region" description="Low complexity" evidence="6">
    <location>
        <begin position="349"/>
        <end position="381"/>
    </location>
</feature>
<organism evidence="8 10">
    <name type="scientific">Rotaria magnacalcarata</name>
    <dbReference type="NCBI Taxonomy" id="392030"/>
    <lineage>
        <taxon>Eukaryota</taxon>
        <taxon>Metazoa</taxon>
        <taxon>Spiralia</taxon>
        <taxon>Gnathifera</taxon>
        <taxon>Rotifera</taxon>
        <taxon>Eurotatoria</taxon>
        <taxon>Bdelloidea</taxon>
        <taxon>Philodinida</taxon>
        <taxon>Philodinidae</taxon>
        <taxon>Rotaria</taxon>
    </lineage>
</organism>
<keyword evidence="10" id="KW-1185">Reference proteome</keyword>
<keyword evidence="3" id="KW-0677">Repeat</keyword>
<dbReference type="EMBL" id="CAJOBG010000145">
    <property type="protein sequence ID" value="CAF3766194.1"/>
    <property type="molecule type" value="Genomic_DNA"/>
</dbReference>
<feature type="compositionally biased region" description="Basic and acidic residues" evidence="6">
    <location>
        <begin position="675"/>
        <end position="690"/>
    </location>
</feature>
<dbReference type="InterPro" id="IPR021133">
    <property type="entry name" value="HEAT_type_2"/>
</dbReference>
<dbReference type="InterPro" id="IPR024395">
    <property type="entry name" value="CLASP_N_dom"/>
</dbReference>
<dbReference type="GO" id="GO:0040001">
    <property type="term" value="P:establishment of mitotic spindle localization"/>
    <property type="evidence" value="ECO:0007669"/>
    <property type="project" value="TreeGrafter"/>
</dbReference>
<dbReference type="SMART" id="SM01349">
    <property type="entry name" value="TOG"/>
    <property type="match status" value="4"/>
</dbReference>
<dbReference type="GO" id="GO:0045180">
    <property type="term" value="C:basal cortex"/>
    <property type="evidence" value="ECO:0007669"/>
    <property type="project" value="TreeGrafter"/>
</dbReference>
<dbReference type="PANTHER" id="PTHR21567:SF9">
    <property type="entry name" value="CLIP-ASSOCIATING PROTEIN"/>
    <property type="match status" value="1"/>
</dbReference>
<evidence type="ECO:0000256" key="4">
    <source>
        <dbReference type="ARBA" id="ARBA00023212"/>
    </source>
</evidence>
<dbReference type="GO" id="GO:0090307">
    <property type="term" value="P:mitotic spindle assembly"/>
    <property type="evidence" value="ECO:0007669"/>
    <property type="project" value="TreeGrafter"/>
</dbReference>
<accession>A0A818ZKE4</accession>
<dbReference type="GO" id="GO:0072686">
    <property type="term" value="C:mitotic spindle"/>
    <property type="evidence" value="ECO:0007669"/>
    <property type="project" value="TreeGrafter"/>
</dbReference>
<dbReference type="GO" id="GO:0008017">
    <property type="term" value="F:microtubule binding"/>
    <property type="evidence" value="ECO:0007669"/>
    <property type="project" value="TreeGrafter"/>
</dbReference>
<evidence type="ECO:0000313" key="8">
    <source>
        <dbReference type="EMBL" id="CAF3766194.1"/>
    </source>
</evidence>
<evidence type="ECO:0000256" key="3">
    <source>
        <dbReference type="ARBA" id="ARBA00022737"/>
    </source>
</evidence>
<feature type="compositionally biased region" description="Low complexity" evidence="6">
    <location>
        <begin position="715"/>
        <end position="727"/>
    </location>
</feature>
<dbReference type="InterPro" id="IPR034085">
    <property type="entry name" value="TOG"/>
</dbReference>
<dbReference type="InterPro" id="IPR048491">
    <property type="entry name" value="XMAP215_CLASP_TOG"/>
</dbReference>
<dbReference type="SUPFAM" id="SSF48371">
    <property type="entry name" value="ARM repeat"/>
    <property type="match status" value="1"/>
</dbReference>
<feature type="compositionally biased region" description="Polar residues" evidence="6">
    <location>
        <begin position="382"/>
        <end position="394"/>
    </location>
</feature>
<sequence>MAGASSTSQHKYLDDFYQSVLSKEPAVRLECFPSLENYLSDVNTSLECGDLTGFIDGLYRWIEGSNARIAGNGLRILELFLDRLDSNEFASYLDKVVSITVDRLGDAKDQVRETASNLLMKLMVTYAPQRIWDLIQALSFDHKQYRVKDESQRLLIRSLNEFGSSTIQLNKLVPLICKLISDSNGTVRQQAMDTLVEIYRHVGEKVRSDIAKRDIPEAKLKQLYEKFDDVLASGRMITKAADSTDDVTLFELRTMNSTLLEHFLGPSSTRFQLPTLFEEEDDEVYPLVNITFCQINRTRKSLLGREQRIKARIDEKKPSHIQMVPIADMFLASKPPRAQSAAKSRRGSDSSTVSSCSRLSGSISTRTTTTSLSSAVTSKVSNTSTYHRSRSSSGIPCPRSSISTTGAAASGAVDEAIFEDAFNSSVDIMFSSGKDVENQLLNIRDTLADTNNDWEKRVDALKRLRSLVSSGGDQYDEFFRNLRQLDLPLATTVRDLRSQIVREACITLAYMSVRLTNRFERTAEGVIPVMINLLQNSAKIIATSGSVGMRYIVTNTQSSKLAPLILAGIESKSKEIRRQTYELLVIMLSNWDFSFLEKHGQLIHNGIKKGLSDADAEARINARKAFGFFREHFPALAETLLASLDASKKKALLGEMSNASSTQSLASVGSSRMRTAKDAPPRQARTEISDKQNTPTNIARSSSANELAMRQKNATSKTLSSLNTSSSQPKTNRHELLPRSSKTTKTSSVTPTSSKIVSQSQPGSRSTSPHSYRSSHHLASSLRTPTNARSRIPTGSNGDSRISSRESSPGRPPVNTSGGGNKRRLGRSYGYRGPGSDYGGRVGSSLHGDSGDDASETSSICSERAYEDIPDVLRRISSNEWAERKEGLASLYHMIRSGRVLNPPELKLLTELLTKRFYDPNSQVFTAFLDVLPDFIIAYKRELNDWLYVLLTRLLIRLGSSDILDSVFKKLKQCLSIVNSSFDVHAQFVALIRFINDNSSAPSIKVKEILLRYFQQIIQHMEPVDITNNTDIRITLSKIINWSGEPKSVEMRKAAQAVILALHNLNRPEFNLMLMALPQNCQDVVAKVIRSANDMQSSTHSQLDNKYDFFQRSSLSGLTSPMTASMHSDVQSPSYASDMRILMENMQALNVNNHQEDLLINLASLKDKEHRSMIPVRPYMSKSYRSNSSQNKMTESSDSIYETPDRPAAINIALNLANTLTLPKEQRQHGLRCVLKFAKLNDPEIWDLAFSKTLNTLTQILDNTQDEVIFKVYSLRIIRELLIHRTNLFMNYIELTIFRILKAQSENENDIIRAAEQAAQAAAEYLPAECNVRVLKPIIEQAKYPMNQSAIAMLQKAIEFMNKEACLDLMSEMIPPLLSAWDAHSHNLTSGASSWDHETSSVRKAAVFCLVAIYMVVGDALRTHLHKLSPSKVSPLCTTLIQGYSIFAQIFVYSDVFCYRQRS</sequence>
<feature type="region of interest" description="Disordered" evidence="6">
    <location>
        <begin position="655"/>
        <end position="858"/>
    </location>
</feature>
<dbReference type="Proteomes" id="UP000663866">
    <property type="component" value="Unassembled WGS sequence"/>
</dbReference>
<feature type="compositionally biased region" description="Low complexity" evidence="6">
    <location>
        <begin position="740"/>
        <end position="772"/>
    </location>
</feature>
<dbReference type="Gene3D" id="1.25.10.10">
    <property type="entry name" value="Leucine-rich Repeat Variant"/>
    <property type="match status" value="4"/>
</dbReference>
<evidence type="ECO:0000256" key="1">
    <source>
        <dbReference type="ARBA" id="ARBA00004245"/>
    </source>
</evidence>
<dbReference type="GO" id="GO:0031110">
    <property type="term" value="P:regulation of microtubule polymerization or depolymerization"/>
    <property type="evidence" value="ECO:0007669"/>
    <property type="project" value="UniProtKB-ARBA"/>
</dbReference>
<evidence type="ECO:0000259" key="7">
    <source>
        <dbReference type="SMART" id="SM01349"/>
    </source>
</evidence>
<feature type="domain" description="TOG" evidence="7">
    <location>
        <begin position="429"/>
        <end position="665"/>
    </location>
</feature>
<comment type="subcellular location">
    <subcellularLocation>
        <location evidence="1">Cytoplasm</location>
        <location evidence="1">Cytoskeleton</location>
    </subcellularLocation>
</comment>
<dbReference type="GO" id="GO:0005881">
    <property type="term" value="C:cytoplasmic microtubule"/>
    <property type="evidence" value="ECO:0007669"/>
    <property type="project" value="TreeGrafter"/>
</dbReference>